<dbReference type="Proteomes" id="UP000297195">
    <property type="component" value="Segment"/>
</dbReference>
<name>A0A4D6DWJ7_9CAUD</name>
<gene>
    <name evidence="1" type="ORF">pETSU_091</name>
</gene>
<proteinExistence type="predicted"/>
<keyword evidence="2" id="KW-1185">Reference proteome</keyword>
<sequence length="105" mass="12418">MNLNVLQHNEEPWGDNCYWVTVEFYLHYKSGCVFMNSRRVQVDVWKSLKDVVMEEFVDEMYKKMSIDFISKQEIIDIVDRMFKNDKSHSTPLMLAAESGALHTVH</sequence>
<accession>A0A4D6DWJ7</accession>
<evidence type="ECO:0000313" key="1">
    <source>
        <dbReference type="EMBL" id="QBZ70672.1"/>
    </source>
</evidence>
<protein>
    <submittedName>
        <fullName evidence="1">Uncharacterized protein</fullName>
    </submittedName>
</protein>
<reference evidence="1 2" key="1">
    <citation type="submission" date="2019-03" db="EMBL/GenBank/DDBJ databases">
        <authorList>
            <person name="Kim S.G."/>
            <person name="Park S.C."/>
        </authorList>
    </citation>
    <scope>NUCLEOTIDE SEQUENCE [LARGE SCALE GENOMIC DNA]</scope>
</reference>
<evidence type="ECO:0000313" key="2">
    <source>
        <dbReference type="Proteomes" id="UP000297195"/>
    </source>
</evidence>
<organism evidence="1 2">
    <name type="scientific">Edwardsiella phage pEt-SU</name>
    <dbReference type="NCBI Taxonomy" id="2562142"/>
    <lineage>
        <taxon>Viruses</taxon>
        <taxon>Duplodnaviria</taxon>
        <taxon>Heunggongvirae</taxon>
        <taxon>Uroviricota</taxon>
        <taxon>Caudoviricetes</taxon>
        <taxon>Chimalliviridae</taxon>
        <taxon>Petsuvirus</taxon>
        <taxon>Petsuvirus pEtSU</taxon>
    </lineage>
</organism>
<dbReference type="EMBL" id="MK689364">
    <property type="protein sequence ID" value="QBZ70672.1"/>
    <property type="molecule type" value="Genomic_DNA"/>
</dbReference>